<sequence length="48" mass="4946">MIGLSLSLPTAALRIPNALEAPVGYIFITDADGAILIDGDGTYLVEAL</sequence>
<reference evidence="1 2" key="1">
    <citation type="submission" date="2017-07" db="EMBL/GenBank/DDBJ databases">
        <authorList>
            <person name="Sun Z.S."/>
            <person name="Albrecht U."/>
            <person name="Echele G."/>
            <person name="Lee C.C."/>
        </authorList>
    </citation>
    <scope>NUCLEOTIDE SEQUENCE [LARGE SCALE GENOMIC DNA]</scope>
    <source>
        <strain evidence="1 2">CGMCC 1.12672</strain>
    </source>
</reference>
<accession>A0A285QY48</accession>
<name>A0A285QY48_9SPHN</name>
<dbReference type="RefSeq" id="WP_179640938.1">
    <property type="nucleotide sequence ID" value="NZ_OBMI01000002.1"/>
</dbReference>
<dbReference type="EMBL" id="OBMI01000002">
    <property type="protein sequence ID" value="SOB86751.1"/>
    <property type="molecule type" value="Genomic_DNA"/>
</dbReference>
<dbReference type="AlphaFoldDB" id="A0A285QY48"/>
<keyword evidence="2" id="KW-1185">Reference proteome</keyword>
<protein>
    <submittedName>
        <fullName evidence="1">Uncharacterized protein</fullName>
    </submittedName>
</protein>
<evidence type="ECO:0000313" key="1">
    <source>
        <dbReference type="EMBL" id="SOB86751.1"/>
    </source>
</evidence>
<gene>
    <name evidence="1" type="ORF">SAMN06297144_1860</name>
</gene>
<evidence type="ECO:0000313" key="2">
    <source>
        <dbReference type="Proteomes" id="UP000219494"/>
    </source>
</evidence>
<dbReference type="Proteomes" id="UP000219494">
    <property type="component" value="Unassembled WGS sequence"/>
</dbReference>
<proteinExistence type="predicted"/>
<organism evidence="1 2">
    <name type="scientific">Sphingomonas guangdongensis</name>
    <dbReference type="NCBI Taxonomy" id="1141890"/>
    <lineage>
        <taxon>Bacteria</taxon>
        <taxon>Pseudomonadati</taxon>
        <taxon>Pseudomonadota</taxon>
        <taxon>Alphaproteobacteria</taxon>
        <taxon>Sphingomonadales</taxon>
        <taxon>Sphingomonadaceae</taxon>
        <taxon>Sphingomonas</taxon>
    </lineage>
</organism>